<keyword evidence="3" id="KW-1185">Reference proteome</keyword>
<dbReference type="Proteomes" id="UP000530660">
    <property type="component" value="Unassembled WGS sequence"/>
</dbReference>
<dbReference type="AlphaFoldDB" id="A0A7J7ISY2"/>
<evidence type="ECO:0000313" key="3">
    <source>
        <dbReference type="Proteomes" id="UP000530660"/>
    </source>
</evidence>
<feature type="coiled-coil region" evidence="1">
    <location>
        <begin position="51"/>
        <end position="114"/>
    </location>
</feature>
<dbReference type="OrthoDB" id="10500808at2759"/>
<gene>
    <name evidence="2" type="ORF">F1559_005085</name>
</gene>
<dbReference type="EMBL" id="VWRR01000001">
    <property type="protein sequence ID" value="KAF6005481.1"/>
    <property type="molecule type" value="Genomic_DNA"/>
</dbReference>
<sequence>MAAISTELSSQEEAFIEALERRLEGRNSVELEVIDGIEEEFSRIYDSTYPVATLRGRLADLQRSLESTRERLRLLQRERHRGIIEEIESLEAQLAAEIERQHELELQRNQLLERWSAAALVRVLQNARQTEAPSVNDARQAIMQCRRGCTFDEIWGLVEDFLQKRIRQRLMEDMLASLQSLMETEGGSSSTSTQPQST</sequence>
<organism evidence="2 3">
    <name type="scientific">Cyanidiococcus yangmingshanensis</name>
    <dbReference type="NCBI Taxonomy" id="2690220"/>
    <lineage>
        <taxon>Eukaryota</taxon>
        <taxon>Rhodophyta</taxon>
        <taxon>Bangiophyceae</taxon>
        <taxon>Cyanidiales</taxon>
        <taxon>Cyanidiaceae</taxon>
        <taxon>Cyanidiococcus</taxon>
    </lineage>
</organism>
<comment type="caution">
    <text evidence="2">The sequence shown here is derived from an EMBL/GenBank/DDBJ whole genome shotgun (WGS) entry which is preliminary data.</text>
</comment>
<protein>
    <submittedName>
        <fullName evidence="2">Uncharacterized protein</fullName>
    </submittedName>
</protein>
<reference evidence="2 3" key="1">
    <citation type="journal article" date="2020" name="J. Phycol.">
        <title>Comparative genome analysis reveals Cyanidiococcus gen. nov., a new extremophilic red algal genus sister to Cyanidioschyzon (Cyanidioschyzonaceae, Rhodophyta).</title>
        <authorList>
            <person name="Liu S.-L."/>
            <person name="Chiang Y.-R."/>
            <person name="Yoon H.S."/>
            <person name="Fu H.-Y."/>
        </authorList>
    </citation>
    <scope>NUCLEOTIDE SEQUENCE [LARGE SCALE GENOMIC DNA]</scope>
    <source>
        <strain evidence="2 3">THAL066</strain>
    </source>
</reference>
<proteinExistence type="predicted"/>
<evidence type="ECO:0000256" key="1">
    <source>
        <dbReference type="SAM" id="Coils"/>
    </source>
</evidence>
<evidence type="ECO:0000313" key="2">
    <source>
        <dbReference type="EMBL" id="KAF6005481.1"/>
    </source>
</evidence>
<keyword evidence="1" id="KW-0175">Coiled coil</keyword>
<name>A0A7J7ISY2_9RHOD</name>
<accession>A0A7J7ISY2</accession>